<organism evidence="10 11">
    <name type="scientific">Bartonella doshiae</name>
    <dbReference type="NCBI Taxonomy" id="33044"/>
    <lineage>
        <taxon>Bacteria</taxon>
        <taxon>Pseudomonadati</taxon>
        <taxon>Pseudomonadota</taxon>
        <taxon>Alphaproteobacteria</taxon>
        <taxon>Hyphomicrobiales</taxon>
        <taxon>Bartonellaceae</taxon>
        <taxon>Bartonella</taxon>
    </lineage>
</organism>
<dbReference type="SUPFAM" id="SSF103473">
    <property type="entry name" value="MFS general substrate transporter"/>
    <property type="match status" value="1"/>
</dbReference>
<reference evidence="10 11" key="1">
    <citation type="submission" date="2018-06" db="EMBL/GenBank/DDBJ databases">
        <authorList>
            <consortium name="Pathogen Informatics"/>
            <person name="Doyle S."/>
        </authorList>
    </citation>
    <scope>NUCLEOTIDE SEQUENCE [LARGE SCALE GENOMIC DNA]</scope>
    <source>
        <strain evidence="10 11">NCTC12862</strain>
    </source>
</reference>
<feature type="transmembrane region" description="Helical" evidence="8">
    <location>
        <begin position="161"/>
        <end position="183"/>
    </location>
</feature>
<feature type="transmembrane region" description="Helical" evidence="8">
    <location>
        <begin position="33"/>
        <end position="54"/>
    </location>
</feature>
<dbReference type="PROSITE" id="PS50850">
    <property type="entry name" value="MFS"/>
    <property type="match status" value="1"/>
</dbReference>
<dbReference type="InterPro" id="IPR011701">
    <property type="entry name" value="MFS"/>
</dbReference>
<name>A0A380ZFD1_BARDO</name>
<gene>
    <name evidence="10" type="primary">tetA</name>
    <name evidence="10" type="ORF">NCTC12862_00955</name>
</gene>
<dbReference type="PANTHER" id="PTHR23504">
    <property type="entry name" value="MAJOR FACILITATOR SUPERFAMILY DOMAIN-CONTAINING PROTEIN 10"/>
    <property type="match status" value="1"/>
</dbReference>
<feature type="transmembrane region" description="Helical" evidence="8">
    <location>
        <begin position="277"/>
        <end position="299"/>
    </location>
</feature>
<evidence type="ECO:0000313" key="10">
    <source>
        <dbReference type="EMBL" id="SUV45230.1"/>
    </source>
</evidence>
<dbReference type="GO" id="GO:0016020">
    <property type="term" value="C:membrane"/>
    <property type="evidence" value="ECO:0007669"/>
    <property type="project" value="UniProtKB-SubCell"/>
</dbReference>
<dbReference type="PRINTS" id="PR01035">
    <property type="entry name" value="TCRTETA"/>
</dbReference>
<evidence type="ECO:0000313" key="11">
    <source>
        <dbReference type="Proteomes" id="UP000254950"/>
    </source>
</evidence>
<evidence type="ECO:0000256" key="6">
    <source>
        <dbReference type="ARBA" id="ARBA00022989"/>
    </source>
</evidence>
<comment type="similarity">
    <text evidence="3">Belongs to the major facilitator superfamily. TCR/Tet family.</text>
</comment>
<feature type="transmembrane region" description="Helical" evidence="8">
    <location>
        <begin position="189"/>
        <end position="209"/>
    </location>
</feature>
<dbReference type="PANTHER" id="PTHR23504:SF15">
    <property type="entry name" value="MAJOR FACILITATOR SUPERFAMILY (MFS) PROFILE DOMAIN-CONTAINING PROTEIN"/>
    <property type="match status" value="1"/>
</dbReference>
<keyword evidence="5 8" id="KW-0812">Transmembrane</keyword>
<keyword evidence="4" id="KW-0813">Transport</keyword>
<feature type="transmembrane region" description="Helical" evidence="8">
    <location>
        <begin position="306"/>
        <end position="324"/>
    </location>
</feature>
<protein>
    <submittedName>
        <fullName evidence="10">Tetracycline resistance protein, class C</fullName>
    </submittedName>
</protein>
<feature type="transmembrane region" description="Helical" evidence="8">
    <location>
        <begin position="400"/>
        <end position="421"/>
    </location>
</feature>
<dbReference type="GO" id="GO:0022857">
    <property type="term" value="F:transmembrane transporter activity"/>
    <property type="evidence" value="ECO:0007669"/>
    <property type="project" value="InterPro"/>
</dbReference>
<keyword evidence="7 8" id="KW-0472">Membrane</keyword>
<feature type="domain" description="Major facilitator superfamily (MFS) profile" evidence="9">
    <location>
        <begin position="32"/>
        <end position="424"/>
    </location>
</feature>
<feature type="transmembrane region" description="Helical" evidence="8">
    <location>
        <begin position="128"/>
        <end position="149"/>
    </location>
</feature>
<feature type="transmembrane region" description="Helical" evidence="8">
    <location>
        <begin position="241"/>
        <end position="265"/>
    </location>
</feature>
<feature type="transmembrane region" description="Helical" evidence="8">
    <location>
        <begin position="368"/>
        <end position="388"/>
    </location>
</feature>
<keyword evidence="6 8" id="KW-1133">Transmembrane helix</keyword>
<evidence type="ECO:0000256" key="1">
    <source>
        <dbReference type="ARBA" id="ARBA00003279"/>
    </source>
</evidence>
<evidence type="ECO:0000256" key="7">
    <source>
        <dbReference type="ARBA" id="ARBA00023136"/>
    </source>
</evidence>
<evidence type="ECO:0000256" key="2">
    <source>
        <dbReference type="ARBA" id="ARBA00004141"/>
    </source>
</evidence>
<dbReference type="InterPro" id="IPR005829">
    <property type="entry name" value="Sugar_transporter_CS"/>
</dbReference>
<accession>A0A380ZFD1</accession>
<evidence type="ECO:0000256" key="5">
    <source>
        <dbReference type="ARBA" id="ARBA00022692"/>
    </source>
</evidence>
<dbReference type="AlphaFoldDB" id="A0A380ZFD1"/>
<dbReference type="Pfam" id="PF07690">
    <property type="entry name" value="MFS_1"/>
    <property type="match status" value="1"/>
</dbReference>
<evidence type="ECO:0000259" key="9">
    <source>
        <dbReference type="PROSITE" id="PS50850"/>
    </source>
</evidence>
<dbReference type="Proteomes" id="UP000254950">
    <property type="component" value="Unassembled WGS sequence"/>
</dbReference>
<evidence type="ECO:0000256" key="3">
    <source>
        <dbReference type="ARBA" id="ARBA00007520"/>
    </source>
</evidence>
<evidence type="ECO:0000256" key="8">
    <source>
        <dbReference type="SAM" id="Phobius"/>
    </source>
</evidence>
<sequence length="424" mass="47284">MDLKVTEKIVCIQNSVYAMEDQKLNSKLVQRGLILVFITLVLDIIGIAIISPILPEYFAQLTGKDIGTSSLERGRLLVAYSVMQFLFAPVIGNLSDCYGRRPILLISIISFALDNFICALAWSCSILFIGRLLSGVSGASFAICTAYLADISDDKTRTRNFGLLGIASALGFILGSFIGGFLGQFSPRIPFYFAAIFSLINFIFAWVMLPETLSVQNRRSFDIKRANPLGAFLQMKQYPTVLWVLLVFFLYWFAESVWPSIWAFVAKERYDWDTLSIGLSYTVFGMGQFLVIIFVLPYFSKRWSNWSIAMVGLIFASAAMLGYTCATQGWMVYVVSACTMLEYLVHAPMRAIASAQVPANAQGELQGAMTSVLSLSSIFGPIFYMLLFEQFTHEDTLLHFSGAPFVGSFFVLVITTIVFVLRVR</sequence>
<feature type="transmembrane region" description="Helical" evidence="8">
    <location>
        <begin position="103"/>
        <end position="122"/>
    </location>
</feature>
<dbReference type="InterPro" id="IPR020846">
    <property type="entry name" value="MFS_dom"/>
</dbReference>
<proteinExistence type="inferred from homology"/>
<feature type="transmembrane region" description="Helical" evidence="8">
    <location>
        <begin position="330"/>
        <end position="347"/>
    </location>
</feature>
<dbReference type="InterPro" id="IPR001958">
    <property type="entry name" value="Tet-R_TetA/multi-R_MdtG-like"/>
</dbReference>
<dbReference type="InterPro" id="IPR036259">
    <property type="entry name" value="MFS_trans_sf"/>
</dbReference>
<comment type="function">
    <text evidence="1">Resistance to tetracycline by an active tetracycline efflux. This is an energy-dependent process that decreases the accumulation of the antibiotic in whole cells. This protein functions as a metal-tetracycline/H(+) antiporter.</text>
</comment>
<feature type="transmembrane region" description="Helical" evidence="8">
    <location>
        <begin position="74"/>
        <end position="91"/>
    </location>
</feature>
<dbReference type="PROSITE" id="PS00216">
    <property type="entry name" value="SUGAR_TRANSPORT_1"/>
    <property type="match status" value="1"/>
</dbReference>
<evidence type="ECO:0000256" key="4">
    <source>
        <dbReference type="ARBA" id="ARBA00022448"/>
    </source>
</evidence>
<comment type="subcellular location">
    <subcellularLocation>
        <location evidence="2">Membrane</location>
        <topology evidence="2">Multi-pass membrane protein</topology>
    </subcellularLocation>
</comment>
<dbReference type="Gene3D" id="1.20.1250.20">
    <property type="entry name" value="MFS general substrate transporter like domains"/>
    <property type="match status" value="1"/>
</dbReference>
<dbReference type="EMBL" id="UFTF01000001">
    <property type="protein sequence ID" value="SUV45230.1"/>
    <property type="molecule type" value="Genomic_DNA"/>
</dbReference>